<dbReference type="PANTHER" id="PTHR43384:SF6">
    <property type="entry name" value="SEPTUM SITE-DETERMINING PROTEIN MIND HOMOLOG, CHLOROPLASTIC"/>
    <property type="match status" value="1"/>
</dbReference>
<dbReference type="GO" id="GO:0005829">
    <property type="term" value="C:cytosol"/>
    <property type="evidence" value="ECO:0007669"/>
    <property type="project" value="TreeGrafter"/>
</dbReference>
<protein>
    <submittedName>
        <fullName evidence="4">Septum site-determining protein MinD</fullName>
    </submittedName>
</protein>
<reference evidence="4 5" key="1">
    <citation type="submission" date="2016-02" db="EMBL/GenBank/DDBJ databases">
        <title>Genome sequence of Moorella mulderi DSM 14980.</title>
        <authorList>
            <person name="Poehlein A."/>
            <person name="Daniel R."/>
        </authorList>
    </citation>
    <scope>NUCLEOTIDE SEQUENCE [LARGE SCALE GENOMIC DNA]</scope>
    <source>
        <strain evidence="4 5">DSM 14980</strain>
    </source>
</reference>
<dbReference type="GO" id="GO:0009898">
    <property type="term" value="C:cytoplasmic side of plasma membrane"/>
    <property type="evidence" value="ECO:0007669"/>
    <property type="project" value="TreeGrafter"/>
</dbReference>
<dbReference type="GO" id="GO:0016887">
    <property type="term" value="F:ATP hydrolysis activity"/>
    <property type="evidence" value="ECO:0007669"/>
    <property type="project" value="TreeGrafter"/>
</dbReference>
<evidence type="ECO:0000313" key="5">
    <source>
        <dbReference type="Proteomes" id="UP000075670"/>
    </source>
</evidence>
<dbReference type="Pfam" id="PF01656">
    <property type="entry name" value="CbiA"/>
    <property type="match status" value="1"/>
</dbReference>
<keyword evidence="5" id="KW-1185">Reference proteome</keyword>
<evidence type="ECO:0000313" key="4">
    <source>
        <dbReference type="EMBL" id="KYH31555.1"/>
    </source>
</evidence>
<dbReference type="PANTHER" id="PTHR43384">
    <property type="entry name" value="SEPTUM SITE-DETERMINING PROTEIN MIND HOMOLOG, CHLOROPLASTIC-RELATED"/>
    <property type="match status" value="1"/>
</dbReference>
<comment type="caution">
    <text evidence="4">The sequence shown here is derived from an EMBL/GenBank/DDBJ whole genome shotgun (WGS) entry which is preliminary data.</text>
</comment>
<proteinExistence type="predicted"/>
<dbReference type="SUPFAM" id="SSF52540">
    <property type="entry name" value="P-loop containing nucleoside triphosphate hydrolases"/>
    <property type="match status" value="1"/>
</dbReference>
<evidence type="ECO:0000259" key="3">
    <source>
        <dbReference type="Pfam" id="PF01656"/>
    </source>
</evidence>
<dbReference type="OrthoDB" id="1719578at2"/>
<dbReference type="AlphaFoldDB" id="A0A151AV82"/>
<name>A0A151AV82_9FIRM</name>
<keyword evidence="1" id="KW-0547">Nucleotide-binding</keyword>
<dbReference type="GO" id="GO:0051782">
    <property type="term" value="P:negative regulation of cell division"/>
    <property type="evidence" value="ECO:0007669"/>
    <property type="project" value="TreeGrafter"/>
</dbReference>
<dbReference type="InterPro" id="IPR027417">
    <property type="entry name" value="P-loop_NTPase"/>
</dbReference>
<sequence length="433" mass="46290">MLLIFGDKEFTGMFLNKGFPYPVVGVANDTMTATTMLQEANAREVVVGFPGQEGVEFALHAAELYRNRRFYLALNNLKPTATLFAQAAAKGVRIISYRSAAADLVRALGTAVPDTGSLTSREPVEAPVLQAASQEYLAAKTAALRPLKHQRVAVYSVKGGAGKTAIAANLAACAAAWAQGKGLKYRVVLVDGDIGGAKTAGDWLRVPENVTQNLLVWQSLQGLPGWDVVEKMLVKVPGKTDNLYFLPSPQRPGAESISGELMVHVLSILDQYFDLVVVDLSTRVEDDSTLVTLQTATTILLVVTPEIGVIKRTESRFLRPAARLQVNLASIQVVLNRTNAKVPFKPADIAAQFGGIPAFPEAIPEDDSVLACLNDPGADGPVVLARPESAFAQKMVALTGAVLGLEMTKPAANRKNRLLAWLGRITPGRKAAL</sequence>
<dbReference type="Gene3D" id="3.40.50.300">
    <property type="entry name" value="P-loop containing nucleotide triphosphate hydrolases"/>
    <property type="match status" value="1"/>
</dbReference>
<dbReference type="PATRIC" id="fig|1122241.3.peg.2442"/>
<dbReference type="GO" id="GO:0005524">
    <property type="term" value="F:ATP binding"/>
    <property type="evidence" value="ECO:0007669"/>
    <property type="project" value="UniProtKB-KW"/>
</dbReference>
<gene>
    <name evidence="4" type="primary">minD_5</name>
    <name evidence="4" type="ORF">MOMUL_22950</name>
</gene>
<feature type="domain" description="CobQ/CobB/MinD/ParA nucleotide binding" evidence="3">
    <location>
        <begin position="152"/>
        <end position="369"/>
    </location>
</feature>
<dbReference type="InterPro" id="IPR002586">
    <property type="entry name" value="CobQ/CobB/MinD/ParA_Nub-bd_dom"/>
</dbReference>
<evidence type="ECO:0000256" key="2">
    <source>
        <dbReference type="ARBA" id="ARBA00022840"/>
    </source>
</evidence>
<accession>A0A151AV82</accession>
<dbReference type="Proteomes" id="UP000075670">
    <property type="component" value="Unassembled WGS sequence"/>
</dbReference>
<keyword evidence="2" id="KW-0067">ATP-binding</keyword>
<dbReference type="InterPro" id="IPR050625">
    <property type="entry name" value="ParA/MinD_ATPase"/>
</dbReference>
<dbReference type="EMBL" id="LTBC01000010">
    <property type="protein sequence ID" value="KYH31555.1"/>
    <property type="molecule type" value="Genomic_DNA"/>
</dbReference>
<evidence type="ECO:0000256" key="1">
    <source>
        <dbReference type="ARBA" id="ARBA00022741"/>
    </source>
</evidence>
<dbReference type="RefSeq" id="WP_062284992.1">
    <property type="nucleotide sequence ID" value="NZ_LTBC01000010.1"/>
</dbReference>
<organism evidence="4 5">
    <name type="scientific">Moorella mulderi DSM 14980</name>
    <dbReference type="NCBI Taxonomy" id="1122241"/>
    <lineage>
        <taxon>Bacteria</taxon>
        <taxon>Bacillati</taxon>
        <taxon>Bacillota</taxon>
        <taxon>Clostridia</taxon>
        <taxon>Neomoorellales</taxon>
        <taxon>Neomoorellaceae</taxon>
        <taxon>Neomoorella</taxon>
    </lineage>
</organism>